<evidence type="ECO:0000256" key="2">
    <source>
        <dbReference type="ARBA" id="ARBA00022946"/>
    </source>
</evidence>
<accession>A0A0K2UHT1</accession>
<protein>
    <recommendedName>
        <fullName evidence="4">Transcription termination factor 3, mitochondrial</fullName>
    </recommendedName>
</protein>
<evidence type="ECO:0008006" key="4">
    <source>
        <dbReference type="Google" id="ProtNLM"/>
    </source>
</evidence>
<proteinExistence type="inferred from homology"/>
<dbReference type="GO" id="GO:0005739">
    <property type="term" value="C:mitochondrion"/>
    <property type="evidence" value="ECO:0007669"/>
    <property type="project" value="TreeGrafter"/>
</dbReference>
<dbReference type="GO" id="GO:0006390">
    <property type="term" value="P:mitochondrial transcription"/>
    <property type="evidence" value="ECO:0007669"/>
    <property type="project" value="TreeGrafter"/>
</dbReference>
<organism evidence="3">
    <name type="scientific">Lepeophtheirus salmonis</name>
    <name type="common">Salmon louse</name>
    <name type="synonym">Caligus salmonis</name>
    <dbReference type="NCBI Taxonomy" id="72036"/>
    <lineage>
        <taxon>Eukaryota</taxon>
        <taxon>Metazoa</taxon>
        <taxon>Ecdysozoa</taxon>
        <taxon>Arthropoda</taxon>
        <taxon>Crustacea</taxon>
        <taxon>Multicrustacea</taxon>
        <taxon>Hexanauplia</taxon>
        <taxon>Copepoda</taxon>
        <taxon>Siphonostomatoida</taxon>
        <taxon>Caligidae</taxon>
        <taxon>Lepeophtheirus</taxon>
    </lineage>
</organism>
<dbReference type="Pfam" id="PF02536">
    <property type="entry name" value="mTERF"/>
    <property type="match status" value="1"/>
</dbReference>
<comment type="similarity">
    <text evidence="1">Belongs to the mTERF family.</text>
</comment>
<dbReference type="GO" id="GO:0003676">
    <property type="term" value="F:nucleic acid binding"/>
    <property type="evidence" value="ECO:0007669"/>
    <property type="project" value="InterPro"/>
</dbReference>
<dbReference type="SMART" id="SM00733">
    <property type="entry name" value="Mterf"/>
    <property type="match status" value="3"/>
</dbReference>
<dbReference type="OrthoDB" id="637682at2759"/>
<keyword evidence="2" id="KW-0809">Transit peptide</keyword>
<dbReference type="Gene3D" id="1.25.70.10">
    <property type="entry name" value="Transcription termination factor 3, mitochondrial"/>
    <property type="match status" value="1"/>
</dbReference>
<dbReference type="GO" id="GO:0061668">
    <property type="term" value="P:mitochondrial ribosome assembly"/>
    <property type="evidence" value="ECO:0007669"/>
    <property type="project" value="TreeGrafter"/>
</dbReference>
<dbReference type="AlphaFoldDB" id="A0A0K2UHT1"/>
<sequence length="328" mass="37806">HKLKLSMLQNALRRLTTINPCILRISSNLETLSFTEREAKRNELVTTKPTYNIAPIVNHNEALKQLFHLGVDISRWEKEGHLDLALSLTDFKAQVQPTIEFIIQQIGLSLPVISQTLTQAPQLLKTDVQVLETRLEYMKSKKFTPHQIRKLITKRGDWLTFGVNDIDNRLGYFQKTFSLKGFHVRELATKDPSLILWIGVPSQTRENIFAVKELMGFNKSEIKRILLENPELFRQPHEEKMVQMFDFLHNRIGYSHFLLTQLSPALLGSIKVAKERYAFLEYIGRGQYNSAKPNYVSPIALTLGEDKDFCELTAKTSEGTYNQFLKTL</sequence>
<name>A0A0K2UHT1_LEPSM</name>
<dbReference type="InterPro" id="IPR038538">
    <property type="entry name" value="MTERF_sf"/>
</dbReference>
<dbReference type="PANTHER" id="PTHR13068">
    <property type="entry name" value="CGI-12 PROTEIN-RELATED"/>
    <property type="match status" value="1"/>
</dbReference>
<dbReference type="PANTHER" id="PTHR13068:SF112">
    <property type="entry name" value="TRANSCRIPTION TERMINATION FACTOR 3, MITOCHONDRIAL"/>
    <property type="match status" value="1"/>
</dbReference>
<dbReference type="EMBL" id="HACA01019885">
    <property type="protein sequence ID" value="CDW37246.1"/>
    <property type="molecule type" value="Transcribed_RNA"/>
</dbReference>
<reference evidence="3" key="1">
    <citation type="submission" date="2014-05" db="EMBL/GenBank/DDBJ databases">
        <authorList>
            <person name="Chronopoulou M."/>
        </authorList>
    </citation>
    <scope>NUCLEOTIDE SEQUENCE</scope>
    <source>
        <tissue evidence="3">Whole organism</tissue>
    </source>
</reference>
<evidence type="ECO:0000313" key="3">
    <source>
        <dbReference type="EMBL" id="CDW37246.1"/>
    </source>
</evidence>
<dbReference type="InterPro" id="IPR003690">
    <property type="entry name" value="MTERF"/>
</dbReference>
<evidence type="ECO:0000256" key="1">
    <source>
        <dbReference type="ARBA" id="ARBA00007692"/>
    </source>
</evidence>
<feature type="non-terminal residue" evidence="3">
    <location>
        <position position="1"/>
    </location>
</feature>